<evidence type="ECO:0000313" key="2">
    <source>
        <dbReference type="Proteomes" id="UP000030706"/>
    </source>
</evidence>
<name>A0A074XYU7_AURPU</name>
<dbReference type="AlphaFoldDB" id="A0A074XYU7"/>
<reference evidence="1 2" key="1">
    <citation type="journal article" date="2014" name="BMC Genomics">
        <title>Genome sequencing of four Aureobasidium pullulans varieties: biotechnological potential, stress tolerance, and description of new species.</title>
        <authorList>
            <person name="Gostin Ar C."/>
            <person name="Ohm R.A."/>
            <person name="Kogej T."/>
            <person name="Sonjak S."/>
            <person name="Turk M."/>
            <person name="Zajc J."/>
            <person name="Zalar P."/>
            <person name="Grube M."/>
            <person name="Sun H."/>
            <person name="Han J."/>
            <person name="Sharma A."/>
            <person name="Chiniquy J."/>
            <person name="Ngan C.Y."/>
            <person name="Lipzen A."/>
            <person name="Barry K."/>
            <person name="Grigoriev I.V."/>
            <person name="Gunde-Cimerman N."/>
        </authorList>
    </citation>
    <scope>NUCLEOTIDE SEQUENCE [LARGE SCALE GENOMIC DNA]</scope>
    <source>
        <strain evidence="1 2">EXF-150</strain>
    </source>
</reference>
<dbReference type="EMBL" id="KL584975">
    <property type="protein sequence ID" value="KEQ88824.1"/>
    <property type="molecule type" value="Genomic_DNA"/>
</dbReference>
<protein>
    <submittedName>
        <fullName evidence="1">Uncharacterized protein</fullName>
    </submittedName>
</protein>
<dbReference type="RefSeq" id="XP_029765011.1">
    <property type="nucleotide sequence ID" value="XM_029910398.1"/>
</dbReference>
<accession>A0A074XYU7</accession>
<gene>
    <name evidence="1" type="ORF">M438DRAFT_92790</name>
</gene>
<evidence type="ECO:0000313" key="1">
    <source>
        <dbReference type="EMBL" id="KEQ88824.1"/>
    </source>
</evidence>
<dbReference type="GeneID" id="40752704"/>
<dbReference type="HOGENOM" id="CLU_1669030_0_0_1"/>
<sequence length="158" mass="17843">MKRHDTFHGCKIVQREMSSKACIHSMMSLPAMLSSKLIVGGCSETDLGLMFAKDILRRLWCILGSLHLTKDELLDLHPLLTEDRLRARLKHHAHSFSELFWLEQAIGGIVCDVVHIAFKVVTHLLELVILSALERGLDVDETFLEIVSALHQYVSQCA</sequence>
<proteinExistence type="predicted"/>
<organism evidence="1 2">
    <name type="scientific">Aureobasidium pullulans EXF-150</name>
    <dbReference type="NCBI Taxonomy" id="1043002"/>
    <lineage>
        <taxon>Eukaryota</taxon>
        <taxon>Fungi</taxon>
        <taxon>Dikarya</taxon>
        <taxon>Ascomycota</taxon>
        <taxon>Pezizomycotina</taxon>
        <taxon>Dothideomycetes</taxon>
        <taxon>Dothideomycetidae</taxon>
        <taxon>Dothideales</taxon>
        <taxon>Saccotheciaceae</taxon>
        <taxon>Aureobasidium</taxon>
    </lineage>
</organism>
<keyword evidence="2" id="KW-1185">Reference proteome</keyword>
<dbReference type="Proteomes" id="UP000030706">
    <property type="component" value="Unassembled WGS sequence"/>
</dbReference>